<protein>
    <submittedName>
        <fullName evidence="2">Z1 domain-containing protein</fullName>
    </submittedName>
</protein>
<evidence type="ECO:0000259" key="1">
    <source>
        <dbReference type="Pfam" id="PF10593"/>
    </source>
</evidence>
<sequence>MTDAFLFPVSAVEATALSLLKDSDTDEYRPDLTEDEIRLSFDRARTRLPTASTESQMDELVEHWVQKLTATGSSSEGGPLVKDDHIPWLQKSKADIVWRRWFAYRHMLSDSGRSGAVLDRLDHFSDEILDLAGDPRRTGFWNRRGLVIGDVQSGKTQNYLALMNKAADAGYRVIIVLSGNTEYLRQQTHSRIDEGFIGRDTALTGMLNGARVPRDVHIGIGNVDRGIADATSLTTTLMDYLQVSRTAGDVALPTPSSPPLVFVVKKNTHVLKAVQGWAQAKAGSRQRIDLPLLLIDDESDYASINTNDESDDPTAINSAIRRLLNLFTRSSYLAITATPFANIFIDDEATACLTEDGKDLPDLFPEDFIYPLDAPSNYVGVRAVFGRTPDEPGTQVQKLKDAVRWLPLTHKKIQRPQGLPSSLEEALRTYLLANAILDHRLKAPAKRSMLVNVSRFTDVQNHVADALREALFQYKTAIQLHAAAYAAGRTHPLVEELQGTFARQYTASGASWESVLSQLSASVAEVRVKVYNSAPGIDPSEYDGEAPERQIAIGGDLLSRGLTLDGLVVSYFHRNVAAADTMMQMARWFGYRDGYQDICRLWISEGTAADYRFIATAVEELRVDLAYMRRSKMIPRDFGLAVQQHPESLLITARNKSRHAVSAQKEINLLGRNLETTKLSTSVEVQRENHTSIVKLLSEAVGNGCAVDRTRRGYTRVRSVPKDLIADALRLFSAAPDDVLFNGASLERMVRSSEGDLFKEWDIVVVNGSVKRNAPLTLGPLSGCYPVERQMLFRPLFSKDGTSRGASLWVSGKRGRLAGPEDLQKLLDEEIEQQASGRYMEALRELGQDAKSSIPETAFYGHLSKPQLLIYPLYVSAGGADQSRTIEVEDLAELPRNTVELMRTLEEAQKQHLPFMALKVALPKTGYDPRGRNGRAKYLLNRVAQRYWVSDYEQLA</sequence>
<feature type="domain" description="Putative endonuclease Z1" evidence="1">
    <location>
        <begin position="422"/>
        <end position="649"/>
    </location>
</feature>
<dbReference type="InterPro" id="IPR018310">
    <property type="entry name" value="Put_endonuclease_Z1-dom"/>
</dbReference>
<dbReference type="EMBL" id="JANFLP010000013">
    <property type="protein sequence ID" value="MCQ1950806.1"/>
    <property type="molecule type" value="Genomic_DNA"/>
</dbReference>
<dbReference type="RefSeq" id="WP_255866018.1">
    <property type="nucleotide sequence ID" value="NZ_CP104263.1"/>
</dbReference>
<name>A0ABT1NT81_9MICC</name>
<proteinExistence type="predicted"/>
<accession>A0ABT1NT81</accession>
<dbReference type="Proteomes" id="UP001206924">
    <property type="component" value="Unassembled WGS sequence"/>
</dbReference>
<reference evidence="2 3" key="1">
    <citation type="submission" date="2022-07" db="EMBL/GenBank/DDBJ databases">
        <title>Novel species in genus Arthrobacter.</title>
        <authorList>
            <person name="Liu Y."/>
        </authorList>
    </citation>
    <scope>NUCLEOTIDE SEQUENCE [LARGE SCALE GENOMIC DNA]</scope>
    <source>
        <strain evidence="3">zg-Y859</strain>
    </source>
</reference>
<keyword evidence="3" id="KW-1185">Reference proteome</keyword>
<organism evidence="2 3">
    <name type="scientific">Arthrobacter jinronghuae</name>
    <dbReference type="NCBI Taxonomy" id="2964609"/>
    <lineage>
        <taxon>Bacteria</taxon>
        <taxon>Bacillati</taxon>
        <taxon>Actinomycetota</taxon>
        <taxon>Actinomycetes</taxon>
        <taxon>Micrococcales</taxon>
        <taxon>Micrococcaceae</taxon>
        <taxon>Arthrobacter</taxon>
    </lineage>
</organism>
<evidence type="ECO:0000313" key="2">
    <source>
        <dbReference type="EMBL" id="MCQ1950806.1"/>
    </source>
</evidence>
<comment type="caution">
    <text evidence="2">The sequence shown here is derived from an EMBL/GenBank/DDBJ whole genome shotgun (WGS) entry which is preliminary data.</text>
</comment>
<evidence type="ECO:0000313" key="3">
    <source>
        <dbReference type="Proteomes" id="UP001206924"/>
    </source>
</evidence>
<dbReference type="Pfam" id="PF10593">
    <property type="entry name" value="Z1"/>
    <property type="match status" value="1"/>
</dbReference>
<gene>
    <name evidence="2" type="ORF">NNX28_12830</name>
</gene>